<dbReference type="EMBL" id="BKCJ010520248">
    <property type="protein sequence ID" value="GFA94923.1"/>
    <property type="molecule type" value="Genomic_DNA"/>
</dbReference>
<organism evidence="1">
    <name type="scientific">Tanacetum cinerariifolium</name>
    <name type="common">Dalmatian daisy</name>
    <name type="synonym">Chrysanthemum cinerariifolium</name>
    <dbReference type="NCBI Taxonomy" id="118510"/>
    <lineage>
        <taxon>Eukaryota</taxon>
        <taxon>Viridiplantae</taxon>
        <taxon>Streptophyta</taxon>
        <taxon>Embryophyta</taxon>
        <taxon>Tracheophyta</taxon>
        <taxon>Spermatophyta</taxon>
        <taxon>Magnoliopsida</taxon>
        <taxon>eudicotyledons</taxon>
        <taxon>Gunneridae</taxon>
        <taxon>Pentapetalae</taxon>
        <taxon>asterids</taxon>
        <taxon>campanulids</taxon>
        <taxon>Asterales</taxon>
        <taxon>Asteraceae</taxon>
        <taxon>Asteroideae</taxon>
        <taxon>Anthemideae</taxon>
        <taxon>Anthemidinae</taxon>
        <taxon>Tanacetum</taxon>
    </lineage>
</organism>
<accession>A0A699KK02</accession>
<evidence type="ECO:0000313" key="1">
    <source>
        <dbReference type="EMBL" id="GFA94923.1"/>
    </source>
</evidence>
<name>A0A699KK02_TANCI</name>
<comment type="caution">
    <text evidence="1">The sequence shown here is derived from an EMBL/GenBank/DDBJ whole genome shotgun (WGS) entry which is preliminary data.</text>
</comment>
<sequence>MEMLFTINPRPRPTVNANTIVVSIPSSFIPIQDNDSQREEIDIVTSTNDVLPPGVENDDDSDGEIDAVEELHADNSILNSVNELSDNEASNFDNSSVPLPPPKPPDAEFDFELDAEILVVMNVSNELECIDAKDEFDYDDYYSFMFGIYSEVLSFLFAKSEDTIFDPGFSHHRLKFLVFGYLSWSARSSHPFFEISFEKSISLICIA</sequence>
<reference evidence="1" key="1">
    <citation type="journal article" date="2019" name="Sci. Rep.">
        <title>Draft genome of Tanacetum cinerariifolium, the natural source of mosquito coil.</title>
        <authorList>
            <person name="Yamashiro T."/>
            <person name="Shiraishi A."/>
            <person name="Satake H."/>
            <person name="Nakayama K."/>
        </authorList>
    </citation>
    <scope>NUCLEOTIDE SEQUENCE</scope>
</reference>
<protein>
    <submittedName>
        <fullName evidence="1">Uncharacterized protein</fullName>
    </submittedName>
</protein>
<proteinExistence type="predicted"/>
<gene>
    <name evidence="1" type="ORF">Tci_666895</name>
</gene>
<dbReference type="AlphaFoldDB" id="A0A699KK02"/>